<dbReference type="OrthoDB" id="5564507at2759"/>
<evidence type="ECO:0000313" key="2">
    <source>
        <dbReference type="EMBL" id="KAJ2689591.1"/>
    </source>
</evidence>
<gene>
    <name evidence="2" type="ORF">IWW39_001395</name>
</gene>
<keyword evidence="3" id="KW-1185">Reference proteome</keyword>
<evidence type="ECO:0000313" key="3">
    <source>
        <dbReference type="Proteomes" id="UP001151516"/>
    </source>
</evidence>
<dbReference type="Proteomes" id="UP001151516">
    <property type="component" value="Unassembled WGS sequence"/>
</dbReference>
<accession>A0A9W8GQ84</accession>
<sequence length="510" mass="55233">MSLSDNGSPPDPSNACRRIPSPPPPMFQFTVPRGANADGTTRADIEVSVVSLARYTFADPIAAMNGPALLEPPTELSRMLVPGATNAAGYDDEGLIAEFTEDYLNRRLTHIARRLLLPDSYVEACFELHQVLGRRCVLEVESVQRNVFKCLKICARVSKLPGYNVQVMWQVIQQAHGLVDVFTRERAHTLGLWMTKLTNRLRLMAVSPASDGSAPPRLPAVPPPELLDSRMREKLLPLPSMCLSALSDGGFDRAAGVSGAAHYLANPLSATPTAGAMASPLAAPPLVLANAEPDGGGPSRVGDEESDLISTREAELAIIEHQLRELENVPAHRMGPMVRAALNLLVEMRFRLQLGLPRQTTAADDGSVMISEPVAPSSAMGFLVGGVIRGSGNDEIRIIDNMLDQISTTRRQQAVARAAAGGGDLGVPLFMLSRSGSPYFTDASDYGHIPAARQLVAPASRRRRRSDDSDSESASEEESGDESMTDVTTGDESDRERRRQSRLRRRLFQI</sequence>
<evidence type="ECO:0000256" key="1">
    <source>
        <dbReference type="SAM" id="MobiDB-lite"/>
    </source>
</evidence>
<proteinExistence type="predicted"/>
<comment type="caution">
    <text evidence="2">The sequence shown here is derived from an EMBL/GenBank/DDBJ whole genome shotgun (WGS) entry which is preliminary data.</text>
</comment>
<reference evidence="2" key="1">
    <citation type="submission" date="2022-07" db="EMBL/GenBank/DDBJ databases">
        <title>Phylogenomic reconstructions and comparative analyses of Kickxellomycotina fungi.</title>
        <authorList>
            <person name="Reynolds N.K."/>
            <person name="Stajich J.E."/>
            <person name="Barry K."/>
            <person name="Grigoriev I.V."/>
            <person name="Crous P."/>
            <person name="Smith M.E."/>
        </authorList>
    </citation>
    <scope>NUCLEOTIDE SEQUENCE</scope>
    <source>
        <strain evidence="2">CBS 109367</strain>
    </source>
</reference>
<feature type="region of interest" description="Disordered" evidence="1">
    <location>
        <begin position="1"/>
        <end position="25"/>
    </location>
</feature>
<organism evidence="2 3">
    <name type="scientific">Coemansia spiralis</name>
    <dbReference type="NCBI Taxonomy" id="417178"/>
    <lineage>
        <taxon>Eukaryota</taxon>
        <taxon>Fungi</taxon>
        <taxon>Fungi incertae sedis</taxon>
        <taxon>Zoopagomycota</taxon>
        <taxon>Kickxellomycotina</taxon>
        <taxon>Kickxellomycetes</taxon>
        <taxon>Kickxellales</taxon>
        <taxon>Kickxellaceae</taxon>
        <taxon>Coemansia</taxon>
    </lineage>
</organism>
<feature type="region of interest" description="Disordered" evidence="1">
    <location>
        <begin position="454"/>
        <end position="510"/>
    </location>
</feature>
<dbReference type="AlphaFoldDB" id="A0A9W8GQ84"/>
<dbReference type="EMBL" id="JANBTX010000023">
    <property type="protein sequence ID" value="KAJ2689591.1"/>
    <property type="molecule type" value="Genomic_DNA"/>
</dbReference>
<feature type="compositionally biased region" description="Basic residues" evidence="1">
    <location>
        <begin position="498"/>
        <end position="510"/>
    </location>
</feature>
<feature type="compositionally biased region" description="Acidic residues" evidence="1">
    <location>
        <begin position="469"/>
        <end position="491"/>
    </location>
</feature>
<name>A0A9W8GQ84_9FUNG</name>
<protein>
    <submittedName>
        <fullName evidence="2">Uncharacterized protein</fullName>
    </submittedName>
</protein>